<protein>
    <submittedName>
        <fullName evidence="1">Uncharacterized protein</fullName>
    </submittedName>
</protein>
<organism evidence="1 2">
    <name type="scientific">Allacma fusca</name>
    <dbReference type="NCBI Taxonomy" id="39272"/>
    <lineage>
        <taxon>Eukaryota</taxon>
        <taxon>Metazoa</taxon>
        <taxon>Ecdysozoa</taxon>
        <taxon>Arthropoda</taxon>
        <taxon>Hexapoda</taxon>
        <taxon>Collembola</taxon>
        <taxon>Symphypleona</taxon>
        <taxon>Sminthuridae</taxon>
        <taxon>Allacma</taxon>
    </lineage>
</organism>
<dbReference type="AlphaFoldDB" id="A0A8J2IZ33"/>
<feature type="non-terminal residue" evidence="1">
    <location>
        <position position="1"/>
    </location>
</feature>
<dbReference type="EMBL" id="CAJVCH010006480">
    <property type="protein sequence ID" value="CAG7659329.1"/>
    <property type="molecule type" value="Genomic_DNA"/>
</dbReference>
<accession>A0A8J2IZ33</accession>
<reference evidence="1" key="1">
    <citation type="submission" date="2021-06" db="EMBL/GenBank/DDBJ databases">
        <authorList>
            <person name="Hodson N. C."/>
            <person name="Mongue J. A."/>
            <person name="Jaron S. K."/>
        </authorList>
    </citation>
    <scope>NUCLEOTIDE SEQUENCE</scope>
</reference>
<dbReference type="Proteomes" id="UP000708208">
    <property type="component" value="Unassembled WGS sequence"/>
</dbReference>
<evidence type="ECO:0000313" key="1">
    <source>
        <dbReference type="EMBL" id="CAG7659329.1"/>
    </source>
</evidence>
<evidence type="ECO:0000313" key="2">
    <source>
        <dbReference type="Proteomes" id="UP000708208"/>
    </source>
</evidence>
<gene>
    <name evidence="1" type="ORF">AFUS01_LOCUS1154</name>
</gene>
<keyword evidence="2" id="KW-1185">Reference proteome</keyword>
<name>A0A8J2IZ33_9HEXA</name>
<sequence>MRNIDINSRRLSSTFDLYHSMNHVLQEFSNLPPIKDSMNRKNEVVRRKYGQSIF</sequence>
<proteinExistence type="predicted"/>
<dbReference type="OrthoDB" id="6488626at2759"/>
<comment type="caution">
    <text evidence="1">The sequence shown here is derived from an EMBL/GenBank/DDBJ whole genome shotgun (WGS) entry which is preliminary data.</text>
</comment>